<evidence type="ECO:0000313" key="3">
    <source>
        <dbReference type="EMBL" id="RBS25563.1"/>
    </source>
</evidence>
<dbReference type="Proteomes" id="UP000253144">
    <property type="component" value="Unassembled WGS sequence"/>
</dbReference>
<feature type="transmembrane region" description="Helical" evidence="2">
    <location>
        <begin position="12"/>
        <end position="31"/>
    </location>
</feature>
<feature type="region of interest" description="Disordered" evidence="1">
    <location>
        <begin position="37"/>
        <end position="61"/>
    </location>
</feature>
<keyword evidence="2" id="KW-0812">Transmembrane</keyword>
<keyword evidence="2" id="KW-1133">Transmembrane helix</keyword>
<evidence type="ECO:0000256" key="1">
    <source>
        <dbReference type="SAM" id="MobiDB-lite"/>
    </source>
</evidence>
<sequence>MLKSFGKGMFGCFGVFVGFIILCILGFAFLGSGSSSDSNSSSNNTKIESSSNDNVPQEYKSALNKAESYSNTMHMSKAGIYDQLTSEYGEKFSAEAAQYAIDNLNADYNANALAKAKSYQEQMSMSPEAIRDQLTSDAGEKFTPEEANYAIQHLND</sequence>
<organism evidence="3 4">
    <name type="scientific">Enterococcus faecium</name>
    <name type="common">Streptococcus faecium</name>
    <dbReference type="NCBI Taxonomy" id="1352"/>
    <lineage>
        <taxon>Bacteria</taxon>
        <taxon>Bacillati</taxon>
        <taxon>Bacillota</taxon>
        <taxon>Bacilli</taxon>
        <taxon>Lactobacillales</taxon>
        <taxon>Enterococcaceae</taxon>
        <taxon>Enterococcus</taxon>
    </lineage>
</organism>
<proteinExistence type="predicted"/>
<comment type="caution">
    <text evidence="3">The sequence shown here is derived from an EMBL/GenBank/DDBJ whole genome shotgun (WGS) entry which is preliminary data.</text>
</comment>
<feature type="compositionally biased region" description="Low complexity" evidence="1">
    <location>
        <begin position="37"/>
        <end position="52"/>
    </location>
</feature>
<dbReference type="InterPro" id="IPR036388">
    <property type="entry name" value="WH-like_DNA-bd_sf"/>
</dbReference>
<dbReference type="EMBL" id="LEQJ01000025">
    <property type="protein sequence ID" value="RBS25563.1"/>
    <property type="molecule type" value="Genomic_DNA"/>
</dbReference>
<dbReference type="RefSeq" id="WP_096637988.1">
    <property type="nucleotide sequence ID" value="NZ_JACYZB010000027.1"/>
</dbReference>
<gene>
    <name evidence="3" type="ORF">EB12_02863</name>
</gene>
<reference evidence="3 4" key="1">
    <citation type="submission" date="2015-06" db="EMBL/GenBank/DDBJ databases">
        <title>The Genome Sequence of Enterococcus faecium 131EA1.</title>
        <authorList>
            <consortium name="The Broad Institute Genomics Platform"/>
            <consortium name="The Broad Institute Genome Sequencing Center for Infectious Disease"/>
            <person name="Earl A.M."/>
            <person name="Van Tyne D."/>
            <person name="Lebreton F."/>
            <person name="Saavedra J.T."/>
            <person name="Gilmore M.S."/>
            <person name="Manson Mcguire A."/>
            <person name="Clock S."/>
            <person name="Crupain M."/>
            <person name="Rangan U."/>
            <person name="Young S."/>
            <person name="Abouelleil A."/>
            <person name="Cao P."/>
            <person name="Chapman S.B."/>
            <person name="Griggs A."/>
            <person name="Priest M."/>
            <person name="Shea T."/>
            <person name="Wortman J."/>
            <person name="Nusbaum C."/>
            <person name="Birren B."/>
        </authorList>
    </citation>
    <scope>NUCLEOTIDE SEQUENCE [LARGE SCALE GENOMIC DNA]</scope>
    <source>
        <strain evidence="3 4">131EA1</strain>
    </source>
</reference>
<dbReference type="InterPro" id="IPR011434">
    <property type="entry name" value="Ltp-like_HTH"/>
</dbReference>
<accession>A0A2S7MPI4</accession>
<evidence type="ECO:0000256" key="2">
    <source>
        <dbReference type="SAM" id="Phobius"/>
    </source>
</evidence>
<keyword evidence="2" id="KW-0472">Membrane</keyword>
<evidence type="ECO:0000313" key="4">
    <source>
        <dbReference type="Proteomes" id="UP000253144"/>
    </source>
</evidence>
<dbReference type="Gene3D" id="1.10.10.10">
    <property type="entry name" value="Winged helix-like DNA-binding domain superfamily/Winged helix DNA-binding domain"/>
    <property type="match status" value="2"/>
</dbReference>
<protein>
    <submittedName>
        <fullName evidence="3">Uncharacterized protein</fullName>
    </submittedName>
</protein>
<dbReference type="AlphaFoldDB" id="A0A2S7MPI4"/>
<name>A0A2S7MPI4_ENTFC</name>
<dbReference type="Pfam" id="PF07553">
    <property type="entry name" value="Lipoprotein_Ltp"/>
    <property type="match status" value="2"/>
</dbReference>